<keyword evidence="8" id="KW-0016">Alginate biosynthesis</keyword>
<keyword evidence="7 14" id="KW-0812">Transmembrane</keyword>
<gene>
    <name evidence="15" type="ORF">SAMN05444370_1453</name>
</gene>
<dbReference type="STRING" id="89524.SAMN05444370_1453"/>
<comment type="subcellular location">
    <subcellularLocation>
        <location evidence="1">Cell membrane</location>
        <topology evidence="1">Multi-pass membrane protein</topology>
    </subcellularLocation>
</comment>
<reference evidence="15 16" key="1">
    <citation type="submission" date="2016-10" db="EMBL/GenBank/DDBJ databases">
        <authorList>
            <person name="de Groot N.N."/>
        </authorList>
    </citation>
    <scope>NUCLEOTIDE SEQUENCE [LARGE SCALE GENOMIC DNA]</scope>
    <source>
        <strain evidence="15 16">DSM 15345</strain>
    </source>
</reference>
<protein>
    <recommendedName>
        <fullName evidence="4">Probable alginate O-acetylase AlgI</fullName>
    </recommendedName>
    <alternativeName>
        <fullName evidence="12">Alginate biosynthesis protein AlgI</fullName>
    </alternativeName>
</protein>
<evidence type="ECO:0000313" key="15">
    <source>
        <dbReference type="EMBL" id="SEB06300.1"/>
    </source>
</evidence>
<dbReference type="PANTHER" id="PTHR13285:SF23">
    <property type="entry name" value="TEICHOIC ACID D-ALANYLTRANSFERASE"/>
    <property type="match status" value="1"/>
</dbReference>
<dbReference type="PIRSF" id="PIRSF500217">
    <property type="entry name" value="AlgI"/>
    <property type="match status" value="1"/>
</dbReference>
<evidence type="ECO:0000256" key="13">
    <source>
        <dbReference type="PIRNR" id="PIRNR016636"/>
    </source>
</evidence>
<evidence type="ECO:0000256" key="4">
    <source>
        <dbReference type="ARBA" id="ARBA00016084"/>
    </source>
</evidence>
<feature type="transmembrane region" description="Helical" evidence="14">
    <location>
        <begin position="104"/>
        <end position="124"/>
    </location>
</feature>
<dbReference type="GO" id="GO:0005886">
    <property type="term" value="C:plasma membrane"/>
    <property type="evidence" value="ECO:0007669"/>
    <property type="project" value="UniProtKB-SubCell"/>
</dbReference>
<feature type="transmembrane region" description="Helical" evidence="14">
    <location>
        <begin position="446"/>
        <end position="468"/>
    </location>
</feature>
<comment type="pathway">
    <text evidence="2">Glycan biosynthesis; alginate biosynthesis.</text>
</comment>
<keyword evidence="11 13" id="KW-0012">Acyltransferase</keyword>
<organism evidence="15 16">
    <name type="scientific">Rubrimonas cliftonensis</name>
    <dbReference type="NCBI Taxonomy" id="89524"/>
    <lineage>
        <taxon>Bacteria</taxon>
        <taxon>Pseudomonadati</taxon>
        <taxon>Pseudomonadota</taxon>
        <taxon>Alphaproteobacteria</taxon>
        <taxon>Rhodobacterales</taxon>
        <taxon>Paracoccaceae</taxon>
        <taxon>Rubrimonas</taxon>
    </lineage>
</organism>
<dbReference type="InterPro" id="IPR028362">
    <property type="entry name" value="AlgI"/>
</dbReference>
<proteinExistence type="inferred from homology"/>
<evidence type="ECO:0000256" key="8">
    <source>
        <dbReference type="ARBA" id="ARBA00022841"/>
    </source>
</evidence>
<comment type="similarity">
    <text evidence="3 13">Belongs to the membrane-bound acyltransferase family.</text>
</comment>
<keyword evidence="16" id="KW-1185">Reference proteome</keyword>
<dbReference type="PIRSF" id="PIRSF016636">
    <property type="entry name" value="AlgI_DltB"/>
    <property type="match status" value="1"/>
</dbReference>
<feature type="transmembrane region" description="Helical" evidence="14">
    <location>
        <begin position="299"/>
        <end position="316"/>
    </location>
</feature>
<name>A0A1H4GBE0_9RHOB</name>
<dbReference type="EMBL" id="FNQM01000045">
    <property type="protein sequence ID" value="SEB06300.1"/>
    <property type="molecule type" value="Genomic_DNA"/>
</dbReference>
<keyword evidence="9 14" id="KW-1133">Transmembrane helix</keyword>
<dbReference type="AlphaFoldDB" id="A0A1H4GBE0"/>
<evidence type="ECO:0000256" key="12">
    <source>
        <dbReference type="ARBA" id="ARBA00031030"/>
    </source>
</evidence>
<accession>A0A1H4GBE0</accession>
<evidence type="ECO:0000256" key="5">
    <source>
        <dbReference type="ARBA" id="ARBA00022475"/>
    </source>
</evidence>
<evidence type="ECO:0000256" key="6">
    <source>
        <dbReference type="ARBA" id="ARBA00022679"/>
    </source>
</evidence>
<keyword evidence="5 13" id="KW-1003">Cell membrane</keyword>
<feature type="transmembrane region" description="Helical" evidence="14">
    <location>
        <begin position="77"/>
        <end position="98"/>
    </location>
</feature>
<evidence type="ECO:0000256" key="1">
    <source>
        <dbReference type="ARBA" id="ARBA00004651"/>
    </source>
</evidence>
<evidence type="ECO:0000256" key="2">
    <source>
        <dbReference type="ARBA" id="ARBA00005182"/>
    </source>
</evidence>
<dbReference type="GO" id="GO:0016746">
    <property type="term" value="F:acyltransferase activity"/>
    <property type="evidence" value="ECO:0007669"/>
    <property type="project" value="UniProtKB-KW"/>
</dbReference>
<evidence type="ECO:0000313" key="16">
    <source>
        <dbReference type="Proteomes" id="UP000198703"/>
    </source>
</evidence>
<dbReference type="OrthoDB" id="139172at2"/>
<dbReference type="PANTHER" id="PTHR13285">
    <property type="entry name" value="ACYLTRANSFERASE"/>
    <property type="match status" value="1"/>
</dbReference>
<evidence type="ECO:0000256" key="14">
    <source>
        <dbReference type="SAM" id="Phobius"/>
    </source>
</evidence>
<keyword evidence="6 13" id="KW-0808">Transferase</keyword>
<evidence type="ECO:0000256" key="10">
    <source>
        <dbReference type="ARBA" id="ARBA00023136"/>
    </source>
</evidence>
<dbReference type="InterPro" id="IPR051085">
    <property type="entry name" value="MB_O-acyltransferase"/>
</dbReference>
<evidence type="ECO:0000256" key="11">
    <source>
        <dbReference type="ARBA" id="ARBA00023315"/>
    </source>
</evidence>
<dbReference type="Pfam" id="PF03062">
    <property type="entry name" value="MBOAT"/>
    <property type="match status" value="1"/>
</dbReference>
<keyword evidence="10 13" id="KW-0472">Membrane</keyword>
<feature type="transmembrane region" description="Helical" evidence="14">
    <location>
        <begin position="352"/>
        <end position="368"/>
    </location>
</feature>
<feature type="transmembrane region" description="Helical" evidence="14">
    <location>
        <begin position="414"/>
        <end position="434"/>
    </location>
</feature>
<dbReference type="GO" id="GO:0042121">
    <property type="term" value="P:alginic acid biosynthetic process"/>
    <property type="evidence" value="ECO:0007669"/>
    <property type="project" value="UniProtKB-KW"/>
</dbReference>
<evidence type="ECO:0000256" key="9">
    <source>
        <dbReference type="ARBA" id="ARBA00022989"/>
    </source>
</evidence>
<dbReference type="RefSeq" id="WP_093256857.1">
    <property type="nucleotide sequence ID" value="NZ_FNQM01000045.1"/>
</dbReference>
<dbReference type="Proteomes" id="UP000198703">
    <property type="component" value="Unassembled WGS sequence"/>
</dbReference>
<dbReference type="InterPro" id="IPR004299">
    <property type="entry name" value="MBOAT_fam"/>
</dbReference>
<sequence length="470" mass="49770">MTFASPAFLTLFLPLAIIAVALGRRHGGAAGAMAAALAASLLFYALWDWRLLPLLAASILINHALGRRLAARPSRALLAIGVAANLAALVWFKYALFFGELVGLAAPGSTAAVIVPLGLSFYTFQQIGYLVDVRRGHADPGDLLRYATFVSFFPQLVAGPIVRWRDLGPQLDRLGAVRLDDPAVERGVLLTVFGLAKKTLIADPIGAMIAPAWADPGAMTAYDAWVAALGYGVQLLADFSAYGEIAVGLGLIMGVRLPVNFDAPYRATSVSDFWRRWHVTLGAFLREHVYIPLGGARHGLPRCCLALGLTMLLAGLWHGAGWAFVLWGALHGAALILERLGGAGGLRLPPRLGHALTLGFVLLAWIPFRAGDISDAMTVLSALVGGQGTAMPLPWAQALGVAASPTLWFNGTEIVVLTLLIAWAATAPSIHAVADDILRRPTRAAAGVFATMAAVSFSLGTEAPFLYWSF</sequence>
<evidence type="ECO:0000256" key="3">
    <source>
        <dbReference type="ARBA" id="ARBA00010323"/>
    </source>
</evidence>
<evidence type="ECO:0000256" key="7">
    <source>
        <dbReference type="ARBA" id="ARBA00022692"/>
    </source>
</evidence>
<dbReference type="InterPro" id="IPR024194">
    <property type="entry name" value="Ac/AlaTfrase_AlgI/DltB"/>
</dbReference>